<dbReference type="Proteomes" id="UP000177811">
    <property type="component" value="Unassembled WGS sequence"/>
</dbReference>
<dbReference type="PROSITE" id="PS51257">
    <property type="entry name" value="PROKAR_LIPOPROTEIN"/>
    <property type="match status" value="1"/>
</dbReference>
<organism evidence="1 2">
    <name type="scientific">Candidatus Sungbacteria bacterium RIFCSPHIGHO2_02_FULL_51_29</name>
    <dbReference type="NCBI Taxonomy" id="1802273"/>
    <lineage>
        <taxon>Bacteria</taxon>
        <taxon>Candidatus Sungiibacteriota</taxon>
    </lineage>
</organism>
<dbReference type="EMBL" id="MHQL01000010">
    <property type="protein sequence ID" value="OHA03658.1"/>
    <property type="molecule type" value="Genomic_DNA"/>
</dbReference>
<sequence length="113" mass="12868">MLQRAFFIPLILGILLLGCSSKYTVEEEIMKAEIVQINPPNSARVLSIMVRKSDLTYGKTYVFDIPLTCDQDALHIGDQGTAVVKYRRYTDGSRAMEHFYVTIGETCTFVYNY</sequence>
<evidence type="ECO:0000313" key="2">
    <source>
        <dbReference type="Proteomes" id="UP000177811"/>
    </source>
</evidence>
<proteinExistence type="predicted"/>
<evidence type="ECO:0000313" key="1">
    <source>
        <dbReference type="EMBL" id="OHA03658.1"/>
    </source>
</evidence>
<accession>A0A1G2KW44</accession>
<protein>
    <recommendedName>
        <fullName evidence="3">Lipoprotein</fullName>
    </recommendedName>
</protein>
<dbReference type="AlphaFoldDB" id="A0A1G2KW44"/>
<name>A0A1G2KW44_9BACT</name>
<evidence type="ECO:0008006" key="3">
    <source>
        <dbReference type="Google" id="ProtNLM"/>
    </source>
</evidence>
<comment type="caution">
    <text evidence="1">The sequence shown here is derived from an EMBL/GenBank/DDBJ whole genome shotgun (WGS) entry which is preliminary data.</text>
</comment>
<reference evidence="1 2" key="1">
    <citation type="journal article" date="2016" name="Nat. Commun.">
        <title>Thousands of microbial genomes shed light on interconnected biogeochemical processes in an aquifer system.</title>
        <authorList>
            <person name="Anantharaman K."/>
            <person name="Brown C.T."/>
            <person name="Hug L.A."/>
            <person name="Sharon I."/>
            <person name="Castelle C.J."/>
            <person name="Probst A.J."/>
            <person name="Thomas B.C."/>
            <person name="Singh A."/>
            <person name="Wilkins M.J."/>
            <person name="Karaoz U."/>
            <person name="Brodie E.L."/>
            <person name="Williams K.H."/>
            <person name="Hubbard S.S."/>
            <person name="Banfield J.F."/>
        </authorList>
    </citation>
    <scope>NUCLEOTIDE SEQUENCE [LARGE SCALE GENOMIC DNA]</scope>
</reference>
<gene>
    <name evidence="1" type="ORF">A3C16_03390</name>
</gene>